<evidence type="ECO:0000256" key="1">
    <source>
        <dbReference type="SAM" id="Phobius"/>
    </source>
</evidence>
<dbReference type="Proteomes" id="UP000005408">
    <property type="component" value="Unassembled WGS sequence"/>
</dbReference>
<keyword evidence="1" id="KW-0812">Transmembrane</keyword>
<accession>A0A8W8J0Q5</accession>
<dbReference type="AlphaFoldDB" id="A0A8W8J0Q5"/>
<feature type="transmembrane region" description="Helical" evidence="1">
    <location>
        <begin position="66"/>
        <end position="84"/>
    </location>
</feature>
<dbReference type="EnsemblMetazoa" id="G16527.1">
    <property type="protein sequence ID" value="G16527.1:cds"/>
    <property type="gene ID" value="G16527"/>
</dbReference>
<evidence type="ECO:0000313" key="2">
    <source>
        <dbReference type="EnsemblMetazoa" id="G16527.1:cds"/>
    </source>
</evidence>
<keyword evidence="3" id="KW-1185">Reference proteome</keyword>
<keyword evidence="1" id="KW-0472">Membrane</keyword>
<organism evidence="2 3">
    <name type="scientific">Magallana gigas</name>
    <name type="common">Pacific oyster</name>
    <name type="synonym">Crassostrea gigas</name>
    <dbReference type="NCBI Taxonomy" id="29159"/>
    <lineage>
        <taxon>Eukaryota</taxon>
        <taxon>Metazoa</taxon>
        <taxon>Spiralia</taxon>
        <taxon>Lophotrochozoa</taxon>
        <taxon>Mollusca</taxon>
        <taxon>Bivalvia</taxon>
        <taxon>Autobranchia</taxon>
        <taxon>Pteriomorphia</taxon>
        <taxon>Ostreida</taxon>
        <taxon>Ostreoidea</taxon>
        <taxon>Ostreidae</taxon>
        <taxon>Magallana</taxon>
    </lineage>
</organism>
<evidence type="ECO:0000313" key="3">
    <source>
        <dbReference type="Proteomes" id="UP000005408"/>
    </source>
</evidence>
<sequence>MDKKEKIIISPEAERHHKPKINKPLIAVLILGKPTKDRREHLKYGNRIHLESEHNDKMTLFQLVPYIRVLFLSICWGTVGGAYFPNFGFVGCYLYDGYMKMFSNFILTEVNVSNGSNPELILCFKECMNNHTYAGLKPTPNDDNYYQCFCGDDYNQTFAVDKAMCTHKNHTLMKIYNTDYDIKPLLSVPGNQTNIFEIWNATKRYKALFVNDVMRNPAIDWWKDKRLYHTPEYVKVSAMNKHGQELWAIEFFTNESSAELIDWLNPENAFNRTISNSTNIFVDKGQIVIQSKDESTNKYYFVHGPIRRNDSRVTVVTRDGTPQSGCSGVGRVREIIVFASMRTYYPITTDTLPQSAHDDVAIYNSKASE</sequence>
<keyword evidence="1" id="KW-1133">Transmembrane helix</keyword>
<reference evidence="2" key="1">
    <citation type="submission" date="2022-08" db="UniProtKB">
        <authorList>
            <consortium name="EnsemblMetazoa"/>
        </authorList>
    </citation>
    <scope>IDENTIFICATION</scope>
    <source>
        <strain evidence="2">05x7-T-G4-1.051#20</strain>
    </source>
</reference>
<protein>
    <submittedName>
        <fullName evidence="2">Uncharacterized protein</fullName>
    </submittedName>
</protein>
<name>A0A8W8J0Q5_MAGGI</name>
<proteinExistence type="predicted"/>